<accession>A0A1J5RX79</accession>
<comment type="caution">
    <text evidence="1">The sequence shown here is derived from an EMBL/GenBank/DDBJ whole genome shotgun (WGS) entry which is preliminary data.</text>
</comment>
<proteinExistence type="predicted"/>
<organism evidence="1">
    <name type="scientific">mine drainage metagenome</name>
    <dbReference type="NCBI Taxonomy" id="410659"/>
    <lineage>
        <taxon>unclassified sequences</taxon>
        <taxon>metagenomes</taxon>
        <taxon>ecological metagenomes</taxon>
    </lineage>
</organism>
<dbReference type="AlphaFoldDB" id="A0A1J5RX79"/>
<protein>
    <recommendedName>
        <fullName evidence="2">DUF2285 domain-containing protein</fullName>
    </recommendedName>
</protein>
<evidence type="ECO:0000313" key="1">
    <source>
        <dbReference type="EMBL" id="OIR00527.1"/>
    </source>
</evidence>
<gene>
    <name evidence="1" type="ORF">GALL_174000</name>
</gene>
<dbReference type="EMBL" id="MLJW01000094">
    <property type="protein sequence ID" value="OIR00527.1"/>
    <property type="molecule type" value="Genomic_DNA"/>
</dbReference>
<sequence>MELDPDVADSVPWSEGITDYDEAHFVTYLRLLDADAEGADWRVVARIVLHRDPSTEPDCTRKCWEGHLNRARWMTERGYGHLLDRAQTEPNPSRK</sequence>
<reference evidence="1" key="1">
    <citation type="submission" date="2016-10" db="EMBL/GenBank/DDBJ databases">
        <title>Sequence of Gallionella enrichment culture.</title>
        <authorList>
            <person name="Poehlein A."/>
            <person name="Muehling M."/>
            <person name="Daniel R."/>
        </authorList>
    </citation>
    <scope>NUCLEOTIDE SEQUENCE</scope>
</reference>
<name>A0A1J5RX79_9ZZZZ</name>
<evidence type="ECO:0008006" key="2">
    <source>
        <dbReference type="Google" id="ProtNLM"/>
    </source>
</evidence>